<dbReference type="OrthoDB" id="10302258at2759"/>
<name>A0A1Q9CP50_SYMMI</name>
<sequence>MNECCLRFGRLQKLKVGKSSSACLLQEELAGKDEQLLESRVIGLFDCIFVQHRFLVLAAWALAVFLGKGAEGPMPLPQLNGVELLNPEEAVPLTRASVLAHVKAHRQVSGSGLLMRAARELEVADEAADDGEPDTGPNDLDCLPIEIADWHQPMDFRLTAGLSGYSRLNGNTCEEEQSICWRLAVRSCTGLVMSTMAHDMLFRGLVWHVHAAGASTSGPPGHSFSTCLPLFMGCSANSFAQVATRCELSAGYLCSMLRRLAAVAAPCAIGAVVLLYDRRTLLLRLAAAAESSEQWGLLGCAAFVLCFIPATLLMIPTGPLEMAAGLLFTRRYSLVGELEERSSQTRGPAETYSIPAYS</sequence>
<evidence type="ECO:0000313" key="2">
    <source>
        <dbReference type="EMBL" id="OLP84694.1"/>
    </source>
</evidence>
<protein>
    <submittedName>
        <fullName evidence="2">Uncharacterized protein</fullName>
    </submittedName>
</protein>
<evidence type="ECO:0000313" key="3">
    <source>
        <dbReference type="Proteomes" id="UP000186817"/>
    </source>
</evidence>
<keyword evidence="1" id="KW-0472">Membrane</keyword>
<reference evidence="2 3" key="1">
    <citation type="submission" date="2016-02" db="EMBL/GenBank/DDBJ databases">
        <title>Genome analysis of coral dinoflagellate symbionts highlights evolutionary adaptations to a symbiotic lifestyle.</title>
        <authorList>
            <person name="Aranda M."/>
            <person name="Li Y."/>
            <person name="Liew Y.J."/>
            <person name="Baumgarten S."/>
            <person name="Simakov O."/>
            <person name="Wilson M."/>
            <person name="Piel J."/>
            <person name="Ashoor H."/>
            <person name="Bougouffa S."/>
            <person name="Bajic V.B."/>
            <person name="Ryu T."/>
            <person name="Ravasi T."/>
            <person name="Bayer T."/>
            <person name="Micklem G."/>
            <person name="Kim H."/>
            <person name="Bhak J."/>
            <person name="Lajeunesse T.C."/>
            <person name="Voolstra C.R."/>
        </authorList>
    </citation>
    <scope>NUCLEOTIDE SEQUENCE [LARGE SCALE GENOMIC DNA]</scope>
    <source>
        <strain evidence="2 3">CCMP2467</strain>
    </source>
</reference>
<accession>A0A1Q9CP50</accession>
<keyword evidence="1" id="KW-0812">Transmembrane</keyword>
<proteinExistence type="predicted"/>
<keyword evidence="3" id="KW-1185">Reference proteome</keyword>
<feature type="transmembrane region" description="Helical" evidence="1">
    <location>
        <begin position="256"/>
        <end position="276"/>
    </location>
</feature>
<dbReference type="EMBL" id="LSRX01001023">
    <property type="protein sequence ID" value="OLP84694.1"/>
    <property type="molecule type" value="Genomic_DNA"/>
</dbReference>
<dbReference type="Proteomes" id="UP000186817">
    <property type="component" value="Unassembled WGS sequence"/>
</dbReference>
<dbReference type="AlphaFoldDB" id="A0A1Q9CP50"/>
<gene>
    <name evidence="2" type="ORF">AK812_SmicGene34403</name>
</gene>
<comment type="caution">
    <text evidence="2">The sequence shown here is derived from an EMBL/GenBank/DDBJ whole genome shotgun (WGS) entry which is preliminary data.</text>
</comment>
<evidence type="ECO:0000256" key="1">
    <source>
        <dbReference type="SAM" id="Phobius"/>
    </source>
</evidence>
<feature type="transmembrane region" description="Helical" evidence="1">
    <location>
        <begin position="297"/>
        <end position="315"/>
    </location>
</feature>
<organism evidence="2 3">
    <name type="scientific">Symbiodinium microadriaticum</name>
    <name type="common">Dinoflagellate</name>
    <name type="synonym">Zooxanthella microadriatica</name>
    <dbReference type="NCBI Taxonomy" id="2951"/>
    <lineage>
        <taxon>Eukaryota</taxon>
        <taxon>Sar</taxon>
        <taxon>Alveolata</taxon>
        <taxon>Dinophyceae</taxon>
        <taxon>Suessiales</taxon>
        <taxon>Symbiodiniaceae</taxon>
        <taxon>Symbiodinium</taxon>
    </lineage>
</organism>
<keyword evidence="1" id="KW-1133">Transmembrane helix</keyword>